<dbReference type="CDD" id="cd00090">
    <property type="entry name" value="HTH_ARSR"/>
    <property type="match status" value="1"/>
</dbReference>
<dbReference type="InterPro" id="IPR007197">
    <property type="entry name" value="rSAM"/>
</dbReference>
<protein>
    <submittedName>
        <fullName evidence="8">Radical SAM protein</fullName>
    </submittedName>
</protein>
<dbReference type="InterPro" id="IPR058240">
    <property type="entry name" value="rSAM_sf"/>
</dbReference>
<evidence type="ECO:0000256" key="6">
    <source>
        <dbReference type="ARBA" id="ARBA00023014"/>
    </source>
</evidence>
<dbReference type="InterPro" id="IPR013785">
    <property type="entry name" value="Aldolase_TIM"/>
</dbReference>
<keyword evidence="3" id="KW-0949">S-adenosyl-L-methionine</keyword>
<dbReference type="GO" id="GO:0003824">
    <property type="term" value="F:catalytic activity"/>
    <property type="evidence" value="ECO:0007669"/>
    <property type="project" value="InterPro"/>
</dbReference>
<name>A0A662D2U6_UNCAE</name>
<reference evidence="8 9" key="1">
    <citation type="submission" date="2018-06" db="EMBL/GenBank/DDBJ databases">
        <title>Extensive metabolic versatility and redundancy in microbially diverse, dynamic hydrothermal sediments.</title>
        <authorList>
            <person name="Dombrowski N."/>
            <person name="Teske A."/>
            <person name="Baker B.J."/>
        </authorList>
    </citation>
    <scope>NUCLEOTIDE SEQUENCE [LARGE SCALE GENOMIC DNA]</scope>
    <source>
        <strain evidence="8">B7_G13</strain>
    </source>
</reference>
<comment type="caution">
    <text evidence="8">The sequence shown here is derived from an EMBL/GenBank/DDBJ whole genome shotgun (WGS) entry which is preliminary data.</text>
</comment>
<dbReference type="GO" id="GO:0046872">
    <property type="term" value="F:metal ion binding"/>
    <property type="evidence" value="ECO:0007669"/>
    <property type="project" value="UniProtKB-KW"/>
</dbReference>
<evidence type="ECO:0000256" key="3">
    <source>
        <dbReference type="ARBA" id="ARBA00022691"/>
    </source>
</evidence>
<dbReference type="SFLD" id="SFLDG01083">
    <property type="entry name" value="Uncharacterised_Radical_SAM_Su"/>
    <property type="match status" value="1"/>
</dbReference>
<evidence type="ECO:0000256" key="5">
    <source>
        <dbReference type="ARBA" id="ARBA00023004"/>
    </source>
</evidence>
<organism evidence="8 9">
    <name type="scientific">Aerophobetes bacterium</name>
    <dbReference type="NCBI Taxonomy" id="2030807"/>
    <lineage>
        <taxon>Bacteria</taxon>
        <taxon>Candidatus Aerophobota</taxon>
    </lineage>
</organism>
<dbReference type="InterPro" id="IPR040084">
    <property type="entry name" value="GTPase_Obg"/>
</dbReference>
<dbReference type="EMBL" id="QMPY01000139">
    <property type="protein sequence ID" value="RLE06891.1"/>
    <property type="molecule type" value="Genomic_DNA"/>
</dbReference>
<dbReference type="Gene3D" id="1.10.10.10">
    <property type="entry name" value="Winged helix-like DNA-binding domain superfamily/Winged helix DNA-binding domain"/>
    <property type="match status" value="1"/>
</dbReference>
<keyword evidence="5" id="KW-0408">Iron</keyword>
<dbReference type="PROSITE" id="PS51918">
    <property type="entry name" value="RADICAL_SAM"/>
    <property type="match status" value="1"/>
</dbReference>
<dbReference type="CDD" id="cd01335">
    <property type="entry name" value="Radical_SAM"/>
    <property type="match status" value="1"/>
</dbReference>
<dbReference type="GO" id="GO:0051539">
    <property type="term" value="F:4 iron, 4 sulfur cluster binding"/>
    <property type="evidence" value="ECO:0007669"/>
    <property type="project" value="UniProtKB-KW"/>
</dbReference>
<dbReference type="InterPro" id="IPR036390">
    <property type="entry name" value="WH_DNA-bd_sf"/>
</dbReference>
<sequence length="324" mass="36709">MRSMSPSNISKEVKMAQIYGPVPSRRLGFSLGVDIVPFKTCSLDCVYCQLGRTTNKTIERKEYTPADQVLRELEKVLEEKRKIDYITFSGSGEPTLNSNIGGMINRVKKMTSLPVAVLTNGTLMYQPQVREDLLGADLVIPSLDGVSQNTFERVNRPCPSLRIDEIISGISAFSREFEGKLWLEIMLVKGINDSVGEAKKMAQVIEEIGPEKVQLNTVIRPPAEKFAQALDGKNLKKIRRILGEERCEIIAKFKGLRQRAYKKDIEGEILKTLRRRPLTIADISHFLGLHQNEVIKYIGALEEQGKIESVLRDNRRFYEIIIQE</sequence>
<evidence type="ECO:0000313" key="8">
    <source>
        <dbReference type="EMBL" id="RLE06891.1"/>
    </source>
</evidence>
<dbReference type="InterPro" id="IPR036388">
    <property type="entry name" value="WH-like_DNA-bd_sf"/>
</dbReference>
<dbReference type="InterPro" id="IPR006638">
    <property type="entry name" value="Elp3/MiaA/NifB-like_rSAM"/>
</dbReference>
<proteinExistence type="predicted"/>
<feature type="domain" description="Radical SAM core" evidence="7">
    <location>
        <begin position="25"/>
        <end position="257"/>
    </location>
</feature>
<evidence type="ECO:0000313" key="9">
    <source>
        <dbReference type="Proteomes" id="UP000277457"/>
    </source>
</evidence>
<dbReference type="InterPro" id="IPR011991">
    <property type="entry name" value="ArsR-like_HTH"/>
</dbReference>
<comment type="cofactor">
    <cofactor evidence="1">
        <name>[4Fe-4S] cluster</name>
        <dbReference type="ChEBI" id="CHEBI:49883"/>
    </cofactor>
</comment>
<dbReference type="GO" id="GO:0003700">
    <property type="term" value="F:DNA-binding transcription factor activity"/>
    <property type="evidence" value="ECO:0007669"/>
    <property type="project" value="InterPro"/>
</dbReference>
<dbReference type="SFLD" id="SFLDS00029">
    <property type="entry name" value="Radical_SAM"/>
    <property type="match status" value="1"/>
</dbReference>
<dbReference type="Proteomes" id="UP000277457">
    <property type="component" value="Unassembled WGS sequence"/>
</dbReference>
<dbReference type="SMART" id="SM00729">
    <property type="entry name" value="Elp3"/>
    <property type="match status" value="1"/>
</dbReference>
<accession>A0A662D2U6</accession>
<dbReference type="Pfam" id="PF04055">
    <property type="entry name" value="Radical_SAM"/>
    <property type="match status" value="1"/>
</dbReference>
<evidence type="ECO:0000256" key="2">
    <source>
        <dbReference type="ARBA" id="ARBA00022485"/>
    </source>
</evidence>
<dbReference type="SUPFAM" id="SSF46785">
    <property type="entry name" value="Winged helix' DNA-binding domain"/>
    <property type="match status" value="1"/>
</dbReference>
<evidence type="ECO:0000256" key="1">
    <source>
        <dbReference type="ARBA" id="ARBA00001966"/>
    </source>
</evidence>
<dbReference type="PANTHER" id="PTHR43787">
    <property type="entry name" value="FEMO COFACTOR BIOSYNTHESIS PROTEIN NIFB-RELATED"/>
    <property type="match status" value="1"/>
</dbReference>
<keyword evidence="4" id="KW-0479">Metal-binding</keyword>
<gene>
    <name evidence="8" type="ORF">DRZ78_03905</name>
</gene>
<keyword evidence="6" id="KW-0411">Iron-sulfur</keyword>
<dbReference type="PANTHER" id="PTHR43787:SF11">
    <property type="entry name" value="UPF0026 PROTEIN SLR1464"/>
    <property type="match status" value="1"/>
</dbReference>
<evidence type="ECO:0000259" key="7">
    <source>
        <dbReference type="PROSITE" id="PS51918"/>
    </source>
</evidence>
<evidence type="ECO:0000256" key="4">
    <source>
        <dbReference type="ARBA" id="ARBA00022723"/>
    </source>
</evidence>
<keyword evidence="2" id="KW-0004">4Fe-4S</keyword>
<dbReference type="Gene3D" id="3.20.20.70">
    <property type="entry name" value="Aldolase class I"/>
    <property type="match status" value="1"/>
</dbReference>
<dbReference type="AlphaFoldDB" id="A0A662D2U6"/>
<dbReference type="SUPFAM" id="SSF102114">
    <property type="entry name" value="Radical SAM enzymes"/>
    <property type="match status" value="1"/>
</dbReference>